<dbReference type="GO" id="GO:2000143">
    <property type="term" value="P:negative regulation of DNA-templated transcription initiation"/>
    <property type="evidence" value="ECO:0007669"/>
    <property type="project" value="TreeGrafter"/>
</dbReference>
<accession>A0A7V0IAS1</accession>
<dbReference type="GO" id="GO:0000976">
    <property type="term" value="F:transcription cis-regulatory region binding"/>
    <property type="evidence" value="ECO:0007669"/>
    <property type="project" value="TreeGrafter"/>
</dbReference>
<name>A0A7V0IAS1_DESA2</name>
<dbReference type="EMBL" id="DQWQ01000148">
    <property type="protein sequence ID" value="HDD35806.1"/>
    <property type="molecule type" value="Genomic_DNA"/>
</dbReference>
<gene>
    <name evidence="1" type="ORF">ENF30_03285</name>
</gene>
<dbReference type="InterPro" id="IPR003444">
    <property type="entry name" value="MraZ"/>
</dbReference>
<dbReference type="CDD" id="cd16321">
    <property type="entry name" value="MraZ_C"/>
    <property type="match status" value="1"/>
</dbReference>
<proteinExistence type="predicted"/>
<dbReference type="AlphaFoldDB" id="A0A7V0IAS1"/>
<protein>
    <recommendedName>
        <fullName evidence="2">Transcriptional regulator MraZ</fullName>
    </recommendedName>
</protein>
<dbReference type="InterPro" id="IPR038619">
    <property type="entry name" value="MraZ_sf"/>
</dbReference>
<evidence type="ECO:0008006" key="2">
    <source>
        <dbReference type="Google" id="ProtNLM"/>
    </source>
</evidence>
<evidence type="ECO:0000313" key="1">
    <source>
        <dbReference type="EMBL" id="HDD35806.1"/>
    </source>
</evidence>
<dbReference type="InterPro" id="IPR035644">
    <property type="entry name" value="MraZ_C"/>
</dbReference>
<dbReference type="PANTHER" id="PTHR34701">
    <property type="entry name" value="TRANSCRIPTIONAL REGULATOR MRAZ"/>
    <property type="match status" value="1"/>
</dbReference>
<dbReference type="Proteomes" id="UP000885706">
    <property type="component" value="Unassembled WGS sequence"/>
</dbReference>
<dbReference type="GO" id="GO:0003700">
    <property type="term" value="F:DNA-binding transcription factor activity"/>
    <property type="evidence" value="ECO:0007669"/>
    <property type="project" value="InterPro"/>
</dbReference>
<dbReference type="Gene3D" id="3.40.1550.20">
    <property type="entry name" value="Transcriptional regulator MraZ domain"/>
    <property type="match status" value="1"/>
</dbReference>
<comment type="caution">
    <text evidence="1">The sequence shown here is derived from an EMBL/GenBank/DDBJ whole genome shotgun (WGS) entry which is preliminary data.</text>
</comment>
<dbReference type="PANTHER" id="PTHR34701:SF1">
    <property type="entry name" value="TRANSCRIPTIONAL REGULATOR MRAZ"/>
    <property type="match status" value="1"/>
</dbReference>
<sequence>MSGKFKFKSRFLVEIKRGKVQMPRCFFASLANEKIHLVVDQGNCLRLIPGDETLRQNIEEEIKEIARVNPKARLTYIGSTELSKTGSIVIPKKIRKLAGLCKNEVEVVGLLRTIEIWDRKRLKEKIKRFHEDFVEIKKNLDEVLR</sequence>
<organism evidence="1">
    <name type="scientific">Desulfofervidus auxilii</name>
    <dbReference type="NCBI Taxonomy" id="1621989"/>
    <lineage>
        <taxon>Bacteria</taxon>
        <taxon>Pseudomonadati</taxon>
        <taxon>Thermodesulfobacteriota</taxon>
        <taxon>Candidatus Desulfofervidia</taxon>
        <taxon>Candidatus Desulfofervidales</taxon>
        <taxon>Candidatus Desulfofervidaceae</taxon>
        <taxon>Candidatus Desulfofervidus</taxon>
    </lineage>
</organism>
<dbReference type="SUPFAM" id="SSF89447">
    <property type="entry name" value="AbrB/MazE/MraZ-like"/>
    <property type="match status" value="1"/>
</dbReference>
<reference evidence="1" key="1">
    <citation type="journal article" date="2020" name="mSystems">
        <title>Genome- and Community-Level Interaction Insights into Carbon Utilization and Element Cycling Functions of Hydrothermarchaeota in Hydrothermal Sediment.</title>
        <authorList>
            <person name="Zhou Z."/>
            <person name="Liu Y."/>
            <person name="Xu W."/>
            <person name="Pan J."/>
            <person name="Luo Z.H."/>
            <person name="Li M."/>
        </authorList>
    </citation>
    <scope>NUCLEOTIDE SEQUENCE [LARGE SCALE GENOMIC DNA]</scope>
    <source>
        <strain evidence="1">HyVt-113</strain>
    </source>
</reference>
<dbReference type="InterPro" id="IPR037914">
    <property type="entry name" value="SpoVT-AbrB_sf"/>
</dbReference>